<organism evidence="6 7">
    <name type="scientific">Strongyloides stercoralis</name>
    <name type="common">Threadworm</name>
    <dbReference type="NCBI Taxonomy" id="6248"/>
    <lineage>
        <taxon>Eukaryota</taxon>
        <taxon>Metazoa</taxon>
        <taxon>Ecdysozoa</taxon>
        <taxon>Nematoda</taxon>
        <taxon>Chromadorea</taxon>
        <taxon>Rhabditida</taxon>
        <taxon>Tylenchina</taxon>
        <taxon>Panagrolaimomorpha</taxon>
        <taxon>Strongyloidoidea</taxon>
        <taxon>Strongyloididae</taxon>
        <taxon>Strongyloides</taxon>
    </lineage>
</organism>
<feature type="domain" description="TIL" evidence="5">
    <location>
        <begin position="370"/>
        <end position="423"/>
    </location>
</feature>
<feature type="chain" id="PRO_5042160040" evidence="4">
    <location>
        <begin position="19"/>
        <end position="549"/>
    </location>
</feature>
<keyword evidence="3" id="KW-1015">Disulfide bond</keyword>
<feature type="domain" description="TIL" evidence="5">
    <location>
        <begin position="136"/>
        <end position="189"/>
    </location>
</feature>
<dbReference type="Proteomes" id="UP000035681">
    <property type="component" value="Unplaced"/>
</dbReference>
<sequence length="549" mass="63128">MKYLFFILIFIFINTITASKEKDKVITLRGKEAEEYIKYFRGGQHFVCPGKHEIWSHCPPLCTPTCHNPSPNCTMHLNKKFHSKCPPSQCICEAGFIRNCDYECIPTKNCKNSTHTQICNKNIITSKLDFLEKEKCHPHEIFKKCSSNCEPSCDNRNPRCNKKCGKPKCECRPDFYRNHMNVCVPLHNCPHNVTYISKISYSPKYIETIQIMNDGVNGTCNENEVWSECSSSCEPTCGVTRTICPMNCGPPKCQCNVGFSRYMGRCIRSDRCPSISTETIFSEPSEKYYKKFTIISEMRKRCGINEQFVQCSSNCEPTCFEKKKKCNRACGPPTCQCKKGYFRNGGMCISENECKTTFQVTENYLIRGQCRRNEEFVTCSSLCEPTCGESNQKPCLLKCGEPKCQCKKGYSRINGICIETDKCFDRKFIEYEMKIFAYEFGFLNLISKRNSCKIPEILEKCLEKPINYSCPENEEFKCCGPFQEETCASNLLKKKVKNSCGPSKCVCKEKFYRNSFGKCISVKDCKKELKRVSKNILKHLKKRQMISST</sequence>
<dbReference type="InterPro" id="IPR036084">
    <property type="entry name" value="Ser_inhib-like_sf"/>
</dbReference>
<feature type="domain" description="TIL" evidence="5">
    <location>
        <begin position="302"/>
        <end position="354"/>
    </location>
</feature>
<proteinExistence type="predicted"/>
<reference evidence="7" key="1">
    <citation type="submission" date="2024-02" db="UniProtKB">
        <authorList>
            <consortium name="WormBaseParasite"/>
        </authorList>
    </citation>
    <scope>IDENTIFICATION</scope>
</reference>
<dbReference type="GO" id="GO:0004867">
    <property type="term" value="F:serine-type endopeptidase inhibitor activity"/>
    <property type="evidence" value="ECO:0007669"/>
    <property type="project" value="UniProtKB-KW"/>
</dbReference>
<dbReference type="CDD" id="cd19941">
    <property type="entry name" value="TIL"/>
    <property type="match status" value="6"/>
</dbReference>
<evidence type="ECO:0000256" key="4">
    <source>
        <dbReference type="SAM" id="SignalP"/>
    </source>
</evidence>
<keyword evidence="1" id="KW-0646">Protease inhibitor</keyword>
<dbReference type="InterPro" id="IPR051368">
    <property type="entry name" value="SerProtInhib-TIL_Domain"/>
</dbReference>
<protein>
    <submittedName>
        <fullName evidence="7">TIL domain-containing protein</fullName>
    </submittedName>
</protein>
<dbReference type="SUPFAM" id="SSF57567">
    <property type="entry name" value="Serine protease inhibitors"/>
    <property type="match status" value="5"/>
</dbReference>
<accession>A0AAF5D8I3</accession>
<dbReference type="Pfam" id="PF01826">
    <property type="entry name" value="TIL"/>
    <property type="match status" value="4"/>
</dbReference>
<feature type="signal peptide" evidence="4">
    <location>
        <begin position="1"/>
        <end position="18"/>
    </location>
</feature>
<name>A0AAF5D8I3_STRER</name>
<keyword evidence="4" id="KW-0732">Signal</keyword>
<feature type="domain" description="TIL" evidence="5">
    <location>
        <begin position="220"/>
        <end position="272"/>
    </location>
</feature>
<evidence type="ECO:0000313" key="7">
    <source>
        <dbReference type="WBParaSite" id="TCONS_00008544.p1"/>
    </source>
</evidence>
<evidence type="ECO:0000313" key="6">
    <source>
        <dbReference type="Proteomes" id="UP000035681"/>
    </source>
</evidence>
<keyword evidence="2" id="KW-0722">Serine protease inhibitor</keyword>
<evidence type="ECO:0000256" key="3">
    <source>
        <dbReference type="ARBA" id="ARBA00023157"/>
    </source>
</evidence>
<evidence type="ECO:0000256" key="1">
    <source>
        <dbReference type="ARBA" id="ARBA00022690"/>
    </source>
</evidence>
<keyword evidence="6" id="KW-1185">Reference proteome</keyword>
<dbReference type="PANTHER" id="PTHR23259:SF82">
    <property type="entry name" value="SERINE PROTEASE INHIBITOR 1 PROTEIN"/>
    <property type="match status" value="1"/>
</dbReference>
<evidence type="ECO:0000256" key="2">
    <source>
        <dbReference type="ARBA" id="ARBA00022900"/>
    </source>
</evidence>
<dbReference type="Gene3D" id="2.10.25.10">
    <property type="entry name" value="Laminin"/>
    <property type="match status" value="6"/>
</dbReference>
<evidence type="ECO:0000259" key="5">
    <source>
        <dbReference type="Pfam" id="PF01826"/>
    </source>
</evidence>
<dbReference type="InterPro" id="IPR002919">
    <property type="entry name" value="TIL_dom"/>
</dbReference>
<dbReference type="PANTHER" id="PTHR23259">
    <property type="entry name" value="RIDDLE"/>
    <property type="match status" value="1"/>
</dbReference>
<dbReference type="AlphaFoldDB" id="A0AAF5D8I3"/>
<dbReference type="WBParaSite" id="TCONS_00008544.p1">
    <property type="protein sequence ID" value="TCONS_00008544.p1"/>
    <property type="gene ID" value="XLOC_006478"/>
</dbReference>